<evidence type="ECO:0008006" key="11">
    <source>
        <dbReference type="Google" id="ProtNLM"/>
    </source>
</evidence>
<dbReference type="InterPro" id="IPR039512">
    <property type="entry name" value="RCHY1_zinc-ribbon"/>
</dbReference>
<dbReference type="InterPro" id="IPR017921">
    <property type="entry name" value="Znf_CTCHY"/>
</dbReference>
<gene>
    <name evidence="9" type="ORF">ACHAW5_000342</name>
</gene>
<reference evidence="9 10" key="1">
    <citation type="submission" date="2024-10" db="EMBL/GenBank/DDBJ databases">
        <title>Updated reference genomes for cyclostephanoid diatoms.</title>
        <authorList>
            <person name="Roberts W.R."/>
            <person name="Alverson A.J."/>
        </authorList>
    </citation>
    <scope>NUCLEOTIDE SEQUENCE [LARGE SCALE GENOMIC DNA]</scope>
    <source>
        <strain evidence="9 10">AJA276-08</strain>
    </source>
</reference>
<dbReference type="PANTHER" id="PTHR21319:SF53">
    <property type="entry name" value="RING FINGER AND CHY ZINC FINGER DOMAIN-CONTAINING PROTEIN 1"/>
    <property type="match status" value="1"/>
</dbReference>
<evidence type="ECO:0000313" key="9">
    <source>
        <dbReference type="EMBL" id="KAL3763769.1"/>
    </source>
</evidence>
<dbReference type="Proteomes" id="UP001530315">
    <property type="component" value="Unassembled WGS sequence"/>
</dbReference>
<evidence type="ECO:0000313" key="10">
    <source>
        <dbReference type="Proteomes" id="UP001530315"/>
    </source>
</evidence>
<protein>
    <recommendedName>
        <fullName evidence="11">RING-type domain-containing protein</fullName>
    </recommendedName>
</protein>
<sequence length="468" mass="50572">MSRDASSEVGIVDDAAAAAAAEKRRAIQAIMADACLTDLERRLRVQRLMDGSSSSSTTTTTTTTATCPVAPRDDDGRPPRPTTTTTTAIATTTSAAGVGDADEDGGGEGGADVDVPPCVHYERKCDIIAPCCGRTYGCRLCHDEMSPSCGTMDRHAMERVSCRSCRRVQRCKTNACERCATVFAEYHCPRCNLWTSYDKRPFHCDECGICRVGGRENYRHCVTCCMCVSASVYETHGCEFFEFGRRRRRRRRGGIVPPPPPPPDSMASLVAYSPSSTIPIAIPISPSPSPPRPAHRRMPDKYKNNCPVCREDMFSSRQPPQDLPCGHAIHVNCLRSLAGFDYRCPVCKRSVVSRESMTAAWDARARDIREQPMPPDLARRVDVLCNDCGSRGSGLDWHFLGVRCPGCDGFNTVVERVVSSYIPVGDGGEGGGIVGGGVGNDDDDDDDDRGGRPPSSAADANASDEGRG</sequence>
<dbReference type="SMART" id="SM00184">
    <property type="entry name" value="RING"/>
    <property type="match status" value="1"/>
</dbReference>
<dbReference type="PROSITE" id="PS51266">
    <property type="entry name" value="ZF_CHY"/>
    <property type="match status" value="1"/>
</dbReference>
<evidence type="ECO:0000256" key="2">
    <source>
        <dbReference type="ARBA" id="ARBA00022771"/>
    </source>
</evidence>
<feature type="region of interest" description="Disordered" evidence="5">
    <location>
        <begin position="429"/>
        <end position="468"/>
    </location>
</feature>
<dbReference type="PROSITE" id="PS51270">
    <property type="entry name" value="ZF_CTCHY"/>
    <property type="match status" value="1"/>
</dbReference>
<dbReference type="InterPro" id="IPR037275">
    <property type="entry name" value="Znf_CTCHY_sf"/>
</dbReference>
<evidence type="ECO:0000259" key="6">
    <source>
        <dbReference type="PROSITE" id="PS50089"/>
    </source>
</evidence>
<dbReference type="PROSITE" id="PS50089">
    <property type="entry name" value="ZF_RING_2"/>
    <property type="match status" value="1"/>
</dbReference>
<dbReference type="GO" id="GO:0008270">
    <property type="term" value="F:zinc ion binding"/>
    <property type="evidence" value="ECO:0007669"/>
    <property type="project" value="UniProtKB-KW"/>
</dbReference>
<name>A0ABD3MLM9_9STRA</name>
<feature type="compositionally biased region" description="Low complexity" evidence="5">
    <location>
        <begin position="52"/>
        <end position="64"/>
    </location>
</feature>
<dbReference type="InterPro" id="IPR008913">
    <property type="entry name" value="Znf_CHY"/>
</dbReference>
<dbReference type="InterPro" id="IPR001841">
    <property type="entry name" value="Znf_RING"/>
</dbReference>
<feature type="compositionally biased region" description="Low complexity" evidence="5">
    <location>
        <begin position="455"/>
        <end position="468"/>
    </location>
</feature>
<dbReference type="SUPFAM" id="SSF161219">
    <property type="entry name" value="CHY zinc finger-like"/>
    <property type="match status" value="1"/>
</dbReference>
<feature type="region of interest" description="Disordered" evidence="5">
    <location>
        <begin position="48"/>
        <end position="109"/>
    </location>
</feature>
<dbReference type="AlphaFoldDB" id="A0ABD3MLM9"/>
<feature type="domain" description="CTCHY-type" evidence="8">
    <location>
        <begin position="183"/>
        <end position="246"/>
    </location>
</feature>
<organism evidence="9 10">
    <name type="scientific">Stephanodiscus triporus</name>
    <dbReference type="NCBI Taxonomy" id="2934178"/>
    <lineage>
        <taxon>Eukaryota</taxon>
        <taxon>Sar</taxon>
        <taxon>Stramenopiles</taxon>
        <taxon>Ochrophyta</taxon>
        <taxon>Bacillariophyta</taxon>
        <taxon>Coscinodiscophyceae</taxon>
        <taxon>Thalassiosirophycidae</taxon>
        <taxon>Stephanodiscales</taxon>
        <taxon>Stephanodiscaceae</taxon>
        <taxon>Stephanodiscus</taxon>
    </lineage>
</organism>
<dbReference type="Gene3D" id="2.20.28.10">
    <property type="match status" value="1"/>
</dbReference>
<dbReference type="Gene3D" id="3.30.40.10">
    <property type="entry name" value="Zinc/RING finger domain, C3HC4 (zinc finger)"/>
    <property type="match status" value="1"/>
</dbReference>
<dbReference type="Pfam" id="PF14599">
    <property type="entry name" value="zinc_ribbon_6"/>
    <property type="match status" value="1"/>
</dbReference>
<comment type="caution">
    <text evidence="9">The sequence shown here is derived from an EMBL/GenBank/DDBJ whole genome shotgun (WGS) entry which is preliminary data.</text>
</comment>
<dbReference type="Pfam" id="PF05495">
    <property type="entry name" value="zf-CHY"/>
    <property type="match status" value="1"/>
</dbReference>
<dbReference type="PANTHER" id="PTHR21319">
    <property type="entry name" value="RING FINGER AND CHY ZINC FINGER DOMAIN-CONTAINING PROTEIN 1"/>
    <property type="match status" value="1"/>
</dbReference>
<feature type="compositionally biased region" description="Gly residues" evidence="5">
    <location>
        <begin position="429"/>
        <end position="439"/>
    </location>
</feature>
<keyword evidence="2 4" id="KW-0863">Zinc-finger</keyword>
<evidence type="ECO:0000256" key="3">
    <source>
        <dbReference type="ARBA" id="ARBA00022833"/>
    </source>
</evidence>
<dbReference type="InterPro" id="IPR037274">
    <property type="entry name" value="Znf_CHY_sf"/>
</dbReference>
<keyword evidence="1" id="KW-0479">Metal-binding</keyword>
<dbReference type="InterPro" id="IPR013083">
    <property type="entry name" value="Znf_RING/FYVE/PHD"/>
</dbReference>
<feature type="domain" description="RING-type" evidence="6">
    <location>
        <begin position="306"/>
        <end position="348"/>
    </location>
</feature>
<keyword evidence="10" id="KW-1185">Reference proteome</keyword>
<dbReference type="EMBL" id="JALLAZ020001793">
    <property type="protein sequence ID" value="KAL3763769.1"/>
    <property type="molecule type" value="Genomic_DNA"/>
</dbReference>
<evidence type="ECO:0000259" key="8">
    <source>
        <dbReference type="PROSITE" id="PS51270"/>
    </source>
</evidence>
<evidence type="ECO:0000259" key="7">
    <source>
        <dbReference type="PROSITE" id="PS51266"/>
    </source>
</evidence>
<feature type="compositionally biased region" description="Low complexity" evidence="5">
    <location>
        <begin position="82"/>
        <end position="99"/>
    </location>
</feature>
<feature type="domain" description="CHY-type" evidence="7">
    <location>
        <begin position="111"/>
        <end position="181"/>
    </location>
</feature>
<proteinExistence type="predicted"/>
<evidence type="ECO:0000256" key="4">
    <source>
        <dbReference type="PROSITE-ProRule" id="PRU00601"/>
    </source>
</evidence>
<dbReference type="SUPFAM" id="SSF161245">
    <property type="entry name" value="Zinc hairpin stack"/>
    <property type="match status" value="1"/>
</dbReference>
<dbReference type="Pfam" id="PF13639">
    <property type="entry name" value="zf-RING_2"/>
    <property type="match status" value="1"/>
</dbReference>
<accession>A0ABD3MLM9</accession>
<evidence type="ECO:0000256" key="5">
    <source>
        <dbReference type="SAM" id="MobiDB-lite"/>
    </source>
</evidence>
<dbReference type="SUPFAM" id="SSF57850">
    <property type="entry name" value="RING/U-box"/>
    <property type="match status" value="1"/>
</dbReference>
<keyword evidence="3" id="KW-0862">Zinc</keyword>
<evidence type="ECO:0000256" key="1">
    <source>
        <dbReference type="ARBA" id="ARBA00022723"/>
    </source>
</evidence>